<evidence type="ECO:0000313" key="2">
    <source>
        <dbReference type="EMBL" id="KHN04721.1"/>
    </source>
</evidence>
<sequence length="63" mass="7047">MIGIIGVFIVEFIINKGILQVIGLEVGKGLNLPLGTLFLVVLVNVVMHKVNFNLLFIDFKKFF</sequence>
<feature type="transmembrane region" description="Helical" evidence="1">
    <location>
        <begin position="34"/>
        <end position="57"/>
    </location>
</feature>
<keyword evidence="1" id="KW-0472">Membrane</keyword>
<keyword evidence="1" id="KW-1133">Transmembrane helix</keyword>
<proteinExistence type="predicted"/>
<evidence type="ECO:0000256" key="1">
    <source>
        <dbReference type="SAM" id="Phobius"/>
    </source>
</evidence>
<dbReference type="Proteomes" id="UP000053555">
    <property type="component" value="Unassembled WGS sequence"/>
</dbReference>
<name>A0A0B2P667_GLYSO</name>
<accession>A0A0B2P667</accession>
<keyword evidence="1" id="KW-0812">Transmembrane</keyword>
<reference evidence="2" key="1">
    <citation type="submission" date="2014-07" db="EMBL/GenBank/DDBJ databases">
        <title>Identification of a novel salt tolerance gene in wild soybean by whole-genome sequencing.</title>
        <authorList>
            <person name="Lam H.-M."/>
            <person name="Qi X."/>
            <person name="Li M.-W."/>
            <person name="Liu X."/>
            <person name="Xie M."/>
            <person name="Ni M."/>
            <person name="Xu X."/>
        </authorList>
    </citation>
    <scope>NUCLEOTIDE SEQUENCE [LARGE SCALE GENOMIC DNA]</scope>
    <source>
        <tissue evidence="2">Root</tissue>
    </source>
</reference>
<organism evidence="2">
    <name type="scientific">Glycine soja</name>
    <name type="common">Wild soybean</name>
    <dbReference type="NCBI Taxonomy" id="3848"/>
    <lineage>
        <taxon>Eukaryota</taxon>
        <taxon>Viridiplantae</taxon>
        <taxon>Streptophyta</taxon>
        <taxon>Embryophyta</taxon>
        <taxon>Tracheophyta</taxon>
        <taxon>Spermatophyta</taxon>
        <taxon>Magnoliopsida</taxon>
        <taxon>eudicotyledons</taxon>
        <taxon>Gunneridae</taxon>
        <taxon>Pentapetalae</taxon>
        <taxon>rosids</taxon>
        <taxon>fabids</taxon>
        <taxon>Fabales</taxon>
        <taxon>Fabaceae</taxon>
        <taxon>Papilionoideae</taxon>
        <taxon>50 kb inversion clade</taxon>
        <taxon>NPAAA clade</taxon>
        <taxon>indigoferoid/millettioid clade</taxon>
        <taxon>Phaseoleae</taxon>
        <taxon>Glycine</taxon>
        <taxon>Glycine subgen. Soja</taxon>
    </lineage>
</organism>
<dbReference type="AlphaFoldDB" id="A0A0B2P667"/>
<protein>
    <submittedName>
        <fullName evidence="2">Uncharacterized protein</fullName>
    </submittedName>
</protein>
<gene>
    <name evidence="2" type="ORF">glysoja_041223</name>
</gene>
<dbReference type="EMBL" id="KN669057">
    <property type="protein sequence ID" value="KHN04721.1"/>
    <property type="molecule type" value="Genomic_DNA"/>
</dbReference>